<accession>A0A2T9ZD99</accession>
<dbReference type="GO" id="GO:0006048">
    <property type="term" value="P:UDP-N-acetylglucosamine biosynthetic process"/>
    <property type="evidence" value="ECO:0007669"/>
    <property type="project" value="UniProtKB-UniPathway"/>
</dbReference>
<proteinExistence type="predicted"/>
<dbReference type="UniPathway" id="UPA00113">
    <property type="reaction ID" value="UER00529"/>
</dbReference>
<comment type="caution">
    <text evidence="2">The sequence shown here is derived from an EMBL/GenBank/DDBJ whole genome shotgun (WGS) entry which is preliminary data.</text>
</comment>
<keyword evidence="3" id="KW-1185">Reference proteome</keyword>
<gene>
    <name evidence="2" type="ORF">BB560_003025</name>
</gene>
<dbReference type="AlphaFoldDB" id="A0A2T9ZD99"/>
<dbReference type="STRING" id="133381.A0A2T9ZD99"/>
<dbReference type="Gene3D" id="3.40.630.30">
    <property type="match status" value="1"/>
</dbReference>
<name>A0A2T9ZD99_9FUNG</name>
<dbReference type="InterPro" id="IPR016181">
    <property type="entry name" value="Acyl_CoA_acyltransferase"/>
</dbReference>
<evidence type="ECO:0000259" key="1">
    <source>
        <dbReference type="PROSITE" id="PS51186"/>
    </source>
</evidence>
<dbReference type="PROSITE" id="PS51186">
    <property type="entry name" value="GNAT"/>
    <property type="match status" value="1"/>
</dbReference>
<dbReference type="InterPro" id="IPR000182">
    <property type="entry name" value="GNAT_dom"/>
</dbReference>
<dbReference type="GO" id="GO:0016747">
    <property type="term" value="F:acyltransferase activity, transferring groups other than amino-acyl groups"/>
    <property type="evidence" value="ECO:0007669"/>
    <property type="project" value="InterPro"/>
</dbReference>
<dbReference type="EMBL" id="MBFS01000432">
    <property type="protein sequence ID" value="PVV02517.1"/>
    <property type="molecule type" value="Genomic_DNA"/>
</dbReference>
<organism evidence="2 3">
    <name type="scientific">Smittium megazygosporum</name>
    <dbReference type="NCBI Taxonomy" id="133381"/>
    <lineage>
        <taxon>Eukaryota</taxon>
        <taxon>Fungi</taxon>
        <taxon>Fungi incertae sedis</taxon>
        <taxon>Zoopagomycota</taxon>
        <taxon>Kickxellomycotina</taxon>
        <taxon>Harpellomycetes</taxon>
        <taxon>Harpellales</taxon>
        <taxon>Legeriomycetaceae</taxon>
        <taxon>Smittium</taxon>
    </lineage>
</organism>
<feature type="domain" description="N-acetyltransferase" evidence="1">
    <location>
        <begin position="12"/>
        <end position="162"/>
    </location>
</feature>
<reference evidence="2 3" key="1">
    <citation type="journal article" date="2018" name="MBio">
        <title>Comparative Genomics Reveals the Core Gene Toolbox for the Fungus-Insect Symbiosis.</title>
        <authorList>
            <person name="Wang Y."/>
            <person name="Stata M."/>
            <person name="Wang W."/>
            <person name="Stajich J.E."/>
            <person name="White M.M."/>
            <person name="Moncalvo J.M."/>
        </authorList>
    </citation>
    <scope>NUCLEOTIDE SEQUENCE [LARGE SCALE GENOMIC DNA]</scope>
    <source>
        <strain evidence="2 3">SC-DP-2</strain>
    </source>
</reference>
<dbReference type="Proteomes" id="UP000245609">
    <property type="component" value="Unassembled WGS sequence"/>
</dbReference>
<evidence type="ECO:0000313" key="2">
    <source>
        <dbReference type="EMBL" id="PVV02517.1"/>
    </source>
</evidence>
<dbReference type="Pfam" id="PF13673">
    <property type="entry name" value="Acetyltransf_10"/>
    <property type="match status" value="1"/>
</dbReference>
<sequence length="163" mass="19029">MKDSKLENVEIIIVQTDQEQKDAFFVRDIVLTKELGFDIASIPDEIDKRAKNVILYSQVESEIGNLERKPLATLRFFTSNDVVKIGRVAVLKEFRGYQAGKKMMQFVENLVWNEPEYSNIKQIALSSIYDKRDFYLKLGYTIKGESYLEEGCPHIYMYKDRPQ</sequence>
<evidence type="ECO:0000313" key="3">
    <source>
        <dbReference type="Proteomes" id="UP000245609"/>
    </source>
</evidence>
<dbReference type="SUPFAM" id="SSF55729">
    <property type="entry name" value="Acyl-CoA N-acyltransferases (Nat)"/>
    <property type="match status" value="1"/>
</dbReference>
<dbReference type="OrthoDB" id="329272at2759"/>
<protein>
    <recommendedName>
        <fullName evidence="1">N-acetyltransferase domain-containing protein</fullName>
    </recommendedName>
</protein>